<keyword evidence="3" id="KW-1185">Reference proteome</keyword>
<organism evidence="2 3">
    <name type="scientific">Alectoria fallacina</name>
    <dbReference type="NCBI Taxonomy" id="1903189"/>
    <lineage>
        <taxon>Eukaryota</taxon>
        <taxon>Fungi</taxon>
        <taxon>Dikarya</taxon>
        <taxon>Ascomycota</taxon>
        <taxon>Pezizomycotina</taxon>
        <taxon>Lecanoromycetes</taxon>
        <taxon>OSLEUM clade</taxon>
        <taxon>Lecanoromycetidae</taxon>
        <taxon>Lecanorales</taxon>
        <taxon>Lecanorineae</taxon>
        <taxon>Parmeliaceae</taxon>
        <taxon>Alectoria</taxon>
    </lineage>
</organism>
<gene>
    <name evidence="2" type="ORF">ALECFALPRED_010209</name>
</gene>
<protein>
    <submittedName>
        <fullName evidence="2">Uncharacterized protein</fullName>
    </submittedName>
</protein>
<dbReference type="AlphaFoldDB" id="A0A8H3PK51"/>
<proteinExistence type="predicted"/>
<feature type="region of interest" description="Disordered" evidence="1">
    <location>
        <begin position="1"/>
        <end position="23"/>
    </location>
</feature>
<accession>A0A8H3PK51</accession>
<evidence type="ECO:0000313" key="3">
    <source>
        <dbReference type="Proteomes" id="UP000664203"/>
    </source>
</evidence>
<reference evidence="2" key="1">
    <citation type="submission" date="2021-03" db="EMBL/GenBank/DDBJ databases">
        <authorList>
            <person name="Tagirdzhanova G."/>
        </authorList>
    </citation>
    <scope>NUCLEOTIDE SEQUENCE</scope>
</reference>
<dbReference type="EMBL" id="CAJPDR010000833">
    <property type="protein sequence ID" value="CAF9942902.1"/>
    <property type="molecule type" value="Genomic_DNA"/>
</dbReference>
<evidence type="ECO:0000313" key="2">
    <source>
        <dbReference type="EMBL" id="CAF9942902.1"/>
    </source>
</evidence>
<dbReference type="Proteomes" id="UP000664203">
    <property type="component" value="Unassembled WGS sequence"/>
</dbReference>
<sequence length="96" mass="10168">MGNRRALARTDGRHPGQGSSRGTYTTIWDPEKIVYVPVGLGGRNRSTDDGVARLGGLGVIAAGLGLDLFAMIKALSAPAAWEIVPTEALKWQLPLL</sequence>
<comment type="caution">
    <text evidence="2">The sequence shown here is derived from an EMBL/GenBank/DDBJ whole genome shotgun (WGS) entry which is preliminary data.</text>
</comment>
<name>A0A8H3PK51_9LECA</name>
<evidence type="ECO:0000256" key="1">
    <source>
        <dbReference type="SAM" id="MobiDB-lite"/>
    </source>
</evidence>